<dbReference type="EnsemblBacteria" id="CAI48777">
    <property type="protein sequence ID" value="CAI48777"/>
    <property type="gene ID" value="NP_1372A"/>
</dbReference>
<protein>
    <recommendedName>
        <fullName evidence="2">DUF7847 domain-containing protein</fullName>
    </recommendedName>
</protein>
<feature type="transmembrane region" description="Helical" evidence="1">
    <location>
        <begin position="184"/>
        <end position="212"/>
    </location>
</feature>
<reference evidence="3 4" key="1">
    <citation type="journal article" date="2005" name="Genome Res.">
        <title>Living with two extremes: conclusions from the genome sequence of Natronomonas pharaonis.</title>
        <authorList>
            <person name="Falb M."/>
            <person name="Pfeiffer F."/>
            <person name="Palm P."/>
            <person name="Rodewald K."/>
            <person name="Hickmann V."/>
            <person name="Tittor J."/>
            <person name="Oesterhelt D."/>
        </authorList>
    </citation>
    <scope>NUCLEOTIDE SEQUENCE [LARGE SCALE GENOMIC DNA]</scope>
    <source>
        <strain evidence="4">ATCC 35678 / DSM 2160 / CIP 103997 / JCM 8858 / NBRC 14720 / NCIMB 2260 / Gabara</strain>
    </source>
</reference>
<keyword evidence="1" id="KW-1133">Transmembrane helix</keyword>
<feature type="transmembrane region" description="Helical" evidence="1">
    <location>
        <begin position="21"/>
        <end position="41"/>
    </location>
</feature>
<gene>
    <name evidence="3" type="ordered locus">NP_1372A</name>
</gene>
<dbReference type="STRING" id="348780.NP_1372A"/>
<dbReference type="AlphaFoldDB" id="A0A1U7EUW9"/>
<feature type="transmembrane region" description="Helical" evidence="1">
    <location>
        <begin position="135"/>
        <end position="163"/>
    </location>
</feature>
<evidence type="ECO:0000259" key="2">
    <source>
        <dbReference type="Pfam" id="PF25231"/>
    </source>
</evidence>
<keyword evidence="4" id="KW-1185">Reference proteome</keyword>
<feature type="transmembrane region" description="Helical" evidence="1">
    <location>
        <begin position="47"/>
        <end position="69"/>
    </location>
</feature>
<dbReference type="EMBL" id="CR936257">
    <property type="protein sequence ID" value="CAI48777.1"/>
    <property type="molecule type" value="Genomic_DNA"/>
</dbReference>
<dbReference type="KEGG" id="nph:NP_1372A"/>
<dbReference type="Pfam" id="PF25231">
    <property type="entry name" value="DUF7847"/>
    <property type="match status" value="1"/>
</dbReference>
<proteinExistence type="predicted"/>
<dbReference type="eggNOG" id="arCOG04389">
    <property type="taxonomic scope" value="Archaea"/>
</dbReference>
<sequence length="285" mass="29281">MGHALAALGDSIGTLRRTPAAAGLLGLLAIVVYSLYLGLWFVPYVGWLLSIVVFALGAGALYAVASTAIDEETASIAAAVDVIRERWLSLLGAYGMLILLFIGVLALVFVLLLVAAIAGAATMEVVDDPTAAGGFLILVAVLYVGLYLLYALVAQFVFPAVAIERTSAVDSVGTAYSVVRSAPVSVVGFTLLRVVIEYGFLILGVVGAAAVAYVSGGETLAETDPEAVDPTILAGAVDTVGIVVALGILLFGAALGQLLRITYTAAFYKRIREPGGSSAEAAEKL</sequence>
<dbReference type="RefSeq" id="WP_011322412.1">
    <property type="nucleotide sequence ID" value="NC_007426.1"/>
</dbReference>
<name>A0A1U7EUW9_NATPD</name>
<feature type="transmembrane region" description="Helical" evidence="1">
    <location>
        <begin position="232"/>
        <end position="255"/>
    </location>
</feature>
<keyword evidence="1" id="KW-0472">Membrane</keyword>
<accession>A0A1U7EUW9</accession>
<organism evidence="3 4">
    <name type="scientific">Natronomonas pharaonis (strain ATCC 35678 / DSM 2160 / CIP 103997 / JCM 8858 / NBRC 14720 / NCIMB 2260 / Gabara)</name>
    <name type="common">Halobacterium pharaonis</name>
    <dbReference type="NCBI Taxonomy" id="348780"/>
    <lineage>
        <taxon>Archaea</taxon>
        <taxon>Methanobacteriati</taxon>
        <taxon>Methanobacteriota</taxon>
        <taxon>Stenosarchaea group</taxon>
        <taxon>Halobacteria</taxon>
        <taxon>Halobacteriales</taxon>
        <taxon>Natronomonadaceae</taxon>
        <taxon>Natronomonas</taxon>
    </lineage>
</organism>
<evidence type="ECO:0000256" key="1">
    <source>
        <dbReference type="SAM" id="Phobius"/>
    </source>
</evidence>
<dbReference type="HOGENOM" id="CLU_975271_0_0_2"/>
<evidence type="ECO:0000313" key="3">
    <source>
        <dbReference type="EMBL" id="CAI48777.1"/>
    </source>
</evidence>
<dbReference type="GeneID" id="3701130"/>
<dbReference type="Proteomes" id="UP000002698">
    <property type="component" value="Chromosome"/>
</dbReference>
<evidence type="ECO:0000313" key="4">
    <source>
        <dbReference type="Proteomes" id="UP000002698"/>
    </source>
</evidence>
<feature type="transmembrane region" description="Helical" evidence="1">
    <location>
        <begin position="90"/>
        <end position="123"/>
    </location>
</feature>
<keyword evidence="1" id="KW-0812">Transmembrane</keyword>
<dbReference type="InterPro" id="IPR057169">
    <property type="entry name" value="DUF7847"/>
</dbReference>
<feature type="domain" description="DUF7847" evidence="2">
    <location>
        <begin position="4"/>
        <end position="270"/>
    </location>
</feature>